<keyword evidence="1" id="KW-0472">Membrane</keyword>
<dbReference type="STRING" id="1505723.SAMN04487792_0988"/>
<sequence>MIYVACGSITLVIGILWLISPAKRPNPFYGYFSYLSQVNKASFRFAQKKASMFFIIFGVAQTIFGLGIHFLNLDRYFFVWLLTFYFFPLFSIILTEKSVKNFLLKRHELPSDYIDPDQVKSKKTKGFKK</sequence>
<evidence type="ECO:0000313" key="2">
    <source>
        <dbReference type="EMBL" id="RHW54417.1"/>
    </source>
</evidence>
<dbReference type="Proteomes" id="UP000199599">
    <property type="component" value="Unassembled WGS sequence"/>
</dbReference>
<organism evidence="3 4">
    <name type="scientific">Lactobacillus bombicola</name>
    <dbReference type="NCBI Taxonomy" id="1505723"/>
    <lineage>
        <taxon>Bacteria</taxon>
        <taxon>Bacillati</taxon>
        <taxon>Bacillota</taxon>
        <taxon>Bacilli</taxon>
        <taxon>Lactobacillales</taxon>
        <taxon>Lactobacillaceae</taxon>
        <taxon>Lactobacillus</taxon>
    </lineage>
</organism>
<gene>
    <name evidence="2" type="ORF">DS835_05025</name>
    <name evidence="3" type="ORF">SAMN04487792_0988</name>
</gene>
<name>A0A1I1SJC4_9LACO</name>
<accession>A0A1I1SJC4</accession>
<evidence type="ECO:0000313" key="5">
    <source>
        <dbReference type="Proteomes" id="UP000265862"/>
    </source>
</evidence>
<reference evidence="3" key="2">
    <citation type="submission" date="2016-10" db="EMBL/GenBank/DDBJ databases">
        <authorList>
            <person name="de Groot N.N."/>
        </authorList>
    </citation>
    <scope>NUCLEOTIDE SEQUENCE [LARGE SCALE GENOMIC DNA]</scope>
    <source>
        <strain evidence="3">R-53102</strain>
    </source>
</reference>
<dbReference type="Proteomes" id="UP000265862">
    <property type="component" value="Unassembled WGS sequence"/>
</dbReference>
<evidence type="ECO:0000313" key="4">
    <source>
        <dbReference type="Proteomes" id="UP000199599"/>
    </source>
</evidence>
<dbReference type="EMBL" id="FOMN01000004">
    <property type="protein sequence ID" value="SFD46575.1"/>
    <property type="molecule type" value="Genomic_DNA"/>
</dbReference>
<proteinExistence type="predicted"/>
<evidence type="ECO:0000313" key="3">
    <source>
        <dbReference type="EMBL" id="SFD46575.1"/>
    </source>
</evidence>
<feature type="transmembrane region" description="Helical" evidence="1">
    <location>
        <begin position="50"/>
        <end position="71"/>
    </location>
</feature>
<reference evidence="2 5" key="3">
    <citation type="submission" date="2018-07" db="EMBL/GenBank/DDBJ databases">
        <title>Genome sequences of six Lactobacillus spp. isolated from bumble bee guts.</title>
        <authorList>
            <person name="Motta E.V.S."/>
            <person name="Moran N.A."/>
        </authorList>
    </citation>
    <scope>NUCLEOTIDE SEQUENCE [LARGE SCALE GENOMIC DNA]</scope>
    <source>
        <strain evidence="2 5">OCC3</strain>
    </source>
</reference>
<evidence type="ECO:0000256" key="1">
    <source>
        <dbReference type="SAM" id="Phobius"/>
    </source>
</evidence>
<keyword evidence="1" id="KW-0812">Transmembrane</keyword>
<feature type="transmembrane region" description="Helical" evidence="1">
    <location>
        <begin position="77"/>
        <end position="95"/>
    </location>
</feature>
<dbReference type="AlphaFoldDB" id="A0A1I1SJC4"/>
<reference evidence="4" key="1">
    <citation type="submission" date="2016-10" db="EMBL/GenBank/DDBJ databases">
        <authorList>
            <person name="Varghese N."/>
            <person name="Submissions S."/>
        </authorList>
    </citation>
    <scope>NUCLEOTIDE SEQUENCE [LARGE SCALE GENOMIC DNA]</scope>
    <source>
        <strain evidence="4">R-53102</strain>
    </source>
</reference>
<keyword evidence="1" id="KW-1133">Transmembrane helix</keyword>
<protein>
    <submittedName>
        <fullName evidence="3">SdpI/YhfL protein family protein</fullName>
    </submittedName>
</protein>
<dbReference type="RefSeq" id="WP_090093179.1">
    <property type="nucleotide sequence ID" value="NZ_CBCRVU010000001.1"/>
</dbReference>
<dbReference type="EMBL" id="QOCV01000006">
    <property type="protein sequence ID" value="RHW54417.1"/>
    <property type="molecule type" value="Genomic_DNA"/>
</dbReference>